<comment type="catalytic activity">
    <reaction evidence="10">
        <text>ITP + H2O = IDP + phosphate + H(+)</text>
        <dbReference type="Rhea" id="RHEA:28330"/>
        <dbReference type="ChEBI" id="CHEBI:15377"/>
        <dbReference type="ChEBI" id="CHEBI:15378"/>
        <dbReference type="ChEBI" id="CHEBI:43474"/>
        <dbReference type="ChEBI" id="CHEBI:58280"/>
        <dbReference type="ChEBI" id="CHEBI:61402"/>
        <dbReference type="EC" id="3.6.1.73"/>
    </reaction>
</comment>
<dbReference type="InterPro" id="IPR000086">
    <property type="entry name" value="NUDIX_hydrolase_dom"/>
</dbReference>
<protein>
    <recommendedName>
        <fullName evidence="9">inosine/xanthosine triphosphatase</fullName>
        <ecNumber evidence="9">3.6.1.73</ecNumber>
    </recommendedName>
</protein>
<dbReference type="PANTHER" id="PTHR34699">
    <property type="match status" value="1"/>
</dbReference>
<dbReference type="Pfam" id="PF00293">
    <property type="entry name" value="NUDIX"/>
    <property type="match status" value="1"/>
</dbReference>
<dbReference type="GO" id="GO:0009117">
    <property type="term" value="P:nucleotide metabolic process"/>
    <property type="evidence" value="ECO:0007669"/>
    <property type="project" value="UniProtKB-KW"/>
</dbReference>
<evidence type="ECO:0000256" key="9">
    <source>
        <dbReference type="ARBA" id="ARBA00038901"/>
    </source>
</evidence>
<evidence type="ECO:0000256" key="4">
    <source>
        <dbReference type="ARBA" id="ARBA00022741"/>
    </source>
</evidence>
<gene>
    <name evidence="13" type="ORF">A2975_04250</name>
</gene>
<evidence type="ECO:0000256" key="10">
    <source>
        <dbReference type="ARBA" id="ARBA00048174"/>
    </source>
</evidence>
<dbReference type="GO" id="GO:0046872">
    <property type="term" value="F:metal ion binding"/>
    <property type="evidence" value="ECO:0007669"/>
    <property type="project" value="UniProtKB-KW"/>
</dbReference>
<name>A0A1F8C3K9_9BACT</name>
<dbReference type="EMBL" id="MGHL01000006">
    <property type="protein sequence ID" value="OGM70255.1"/>
    <property type="molecule type" value="Genomic_DNA"/>
</dbReference>
<comment type="catalytic activity">
    <reaction evidence="11">
        <text>XTP + H2O = XDP + phosphate + H(+)</text>
        <dbReference type="Rhea" id="RHEA:28406"/>
        <dbReference type="ChEBI" id="CHEBI:15377"/>
        <dbReference type="ChEBI" id="CHEBI:15378"/>
        <dbReference type="ChEBI" id="CHEBI:43474"/>
        <dbReference type="ChEBI" id="CHEBI:59884"/>
        <dbReference type="ChEBI" id="CHEBI:61314"/>
        <dbReference type="EC" id="3.6.1.73"/>
    </reaction>
</comment>
<dbReference type="STRING" id="1802525.A2975_04250"/>
<evidence type="ECO:0000256" key="11">
    <source>
        <dbReference type="ARBA" id="ARBA00048781"/>
    </source>
</evidence>
<dbReference type="GO" id="GO:0000166">
    <property type="term" value="F:nucleotide binding"/>
    <property type="evidence" value="ECO:0007669"/>
    <property type="project" value="UniProtKB-KW"/>
</dbReference>
<reference evidence="13 14" key="1">
    <citation type="journal article" date="2016" name="Nat. Commun.">
        <title>Thousands of microbial genomes shed light on interconnected biogeochemical processes in an aquifer system.</title>
        <authorList>
            <person name="Anantharaman K."/>
            <person name="Brown C.T."/>
            <person name="Hug L.A."/>
            <person name="Sharon I."/>
            <person name="Castelle C.J."/>
            <person name="Probst A.J."/>
            <person name="Thomas B.C."/>
            <person name="Singh A."/>
            <person name="Wilkins M.J."/>
            <person name="Karaoz U."/>
            <person name="Brodie E.L."/>
            <person name="Williams K.H."/>
            <person name="Hubbard S.S."/>
            <person name="Banfield J.F."/>
        </authorList>
    </citation>
    <scope>NUCLEOTIDE SEQUENCE [LARGE SCALE GENOMIC DNA]</scope>
</reference>
<evidence type="ECO:0000313" key="14">
    <source>
        <dbReference type="Proteomes" id="UP000178429"/>
    </source>
</evidence>
<feature type="domain" description="Nudix hydrolase" evidence="12">
    <location>
        <begin position="165"/>
        <end position="309"/>
    </location>
</feature>
<dbReference type="InterPro" id="IPR050299">
    <property type="entry name" value="YjjX_NTPase"/>
</dbReference>
<dbReference type="Proteomes" id="UP000178429">
    <property type="component" value="Unassembled WGS sequence"/>
</dbReference>
<evidence type="ECO:0000259" key="12">
    <source>
        <dbReference type="PROSITE" id="PS51462"/>
    </source>
</evidence>
<evidence type="ECO:0000256" key="5">
    <source>
        <dbReference type="ARBA" id="ARBA00022801"/>
    </source>
</evidence>
<comment type="caution">
    <text evidence="13">The sequence shown here is derived from an EMBL/GenBank/DDBJ whole genome shotgun (WGS) entry which is preliminary data.</text>
</comment>
<dbReference type="Pfam" id="PF01931">
    <property type="entry name" value="NTPase_I-T"/>
    <property type="match status" value="1"/>
</dbReference>
<organism evidence="13 14">
    <name type="scientific">Candidatus Woesebacteria bacterium RIFCSPLOWO2_01_FULL_44_14</name>
    <dbReference type="NCBI Taxonomy" id="1802525"/>
    <lineage>
        <taxon>Bacteria</taxon>
        <taxon>Candidatus Woeseibacteriota</taxon>
    </lineage>
</organism>
<keyword evidence="4" id="KW-0547">Nucleotide-binding</keyword>
<dbReference type="PANTHER" id="PTHR34699:SF2">
    <property type="entry name" value="NON-CANONICAL PURINE NTP PHOSPHATASE_PRRC1 DOMAIN-CONTAINING PROTEIN"/>
    <property type="match status" value="1"/>
</dbReference>
<comment type="cofactor">
    <cofactor evidence="1">
        <name>Mn(2+)</name>
        <dbReference type="ChEBI" id="CHEBI:29035"/>
    </cofactor>
</comment>
<dbReference type="PROSITE" id="PS51462">
    <property type="entry name" value="NUDIX"/>
    <property type="match status" value="1"/>
</dbReference>
<keyword evidence="6" id="KW-0460">Magnesium</keyword>
<keyword evidence="7" id="KW-0546">Nucleotide metabolism</keyword>
<dbReference type="InterPro" id="IPR026533">
    <property type="entry name" value="NTPase/PRRC1"/>
</dbReference>
<accession>A0A1F8C3K9</accession>
<dbReference type="InterPro" id="IPR029001">
    <property type="entry name" value="ITPase-like_fam"/>
</dbReference>
<evidence type="ECO:0000313" key="13">
    <source>
        <dbReference type="EMBL" id="OGM70255.1"/>
    </source>
</evidence>
<dbReference type="PROSITE" id="PS00893">
    <property type="entry name" value="NUDIX_BOX"/>
    <property type="match status" value="1"/>
</dbReference>
<evidence type="ECO:0000256" key="2">
    <source>
        <dbReference type="ARBA" id="ARBA00001946"/>
    </source>
</evidence>
<keyword evidence="5" id="KW-0378">Hydrolase</keyword>
<evidence type="ECO:0000256" key="1">
    <source>
        <dbReference type="ARBA" id="ARBA00001936"/>
    </source>
</evidence>
<evidence type="ECO:0000256" key="8">
    <source>
        <dbReference type="ARBA" id="ARBA00023211"/>
    </source>
</evidence>
<dbReference type="GO" id="GO:0103023">
    <property type="term" value="F:ITPase activity"/>
    <property type="evidence" value="ECO:0007669"/>
    <property type="project" value="UniProtKB-EC"/>
</dbReference>
<dbReference type="Gene3D" id="3.90.79.10">
    <property type="entry name" value="Nucleoside Triphosphate Pyrophosphohydrolase"/>
    <property type="match status" value="1"/>
</dbReference>
<keyword evidence="8" id="KW-0464">Manganese</keyword>
<evidence type="ECO:0000256" key="3">
    <source>
        <dbReference type="ARBA" id="ARBA00022723"/>
    </source>
</evidence>
<sequence length="313" mass="35602">MKVIIGSNNKDKIKIAKDALGELHLDVEVEGKKADSGIADQPLDKETTQAGAINRARNTKMQNPEADFSLGLEGGLHDYGEGYHLVTFACLVDKTGNKFVGEGEEIHLPIEVSEKVKNGEWFGKVIREYAKKNKIDNNLITRLSPFAQAIQNAYAEYLKSYGDLGHRDKASGVITNSDGKLLIVQLTTYGEGQWNFPGGGIEDNESEDQTILRELKEELGTDKFEIVRKSRYIEKYEWPPFVIAKRLKAEKRTWRGQRVRYFLIKFLGNDKDLKPDSGEIEKIKWIKKEELKGHFIFPKQLELAEKVIEEFLI</sequence>
<dbReference type="Gene3D" id="3.90.950.10">
    <property type="match status" value="1"/>
</dbReference>
<proteinExistence type="predicted"/>
<keyword evidence="3" id="KW-0479">Metal-binding</keyword>
<comment type="cofactor">
    <cofactor evidence="2">
        <name>Mg(2+)</name>
        <dbReference type="ChEBI" id="CHEBI:18420"/>
    </cofactor>
</comment>
<dbReference type="SUPFAM" id="SSF55811">
    <property type="entry name" value="Nudix"/>
    <property type="match status" value="1"/>
</dbReference>
<dbReference type="SUPFAM" id="SSF52972">
    <property type="entry name" value="ITPase-like"/>
    <property type="match status" value="1"/>
</dbReference>
<dbReference type="InterPro" id="IPR015797">
    <property type="entry name" value="NUDIX_hydrolase-like_dom_sf"/>
</dbReference>
<dbReference type="EC" id="3.6.1.73" evidence="9"/>
<evidence type="ECO:0000256" key="7">
    <source>
        <dbReference type="ARBA" id="ARBA00023080"/>
    </source>
</evidence>
<dbReference type="AlphaFoldDB" id="A0A1F8C3K9"/>
<evidence type="ECO:0000256" key="6">
    <source>
        <dbReference type="ARBA" id="ARBA00022842"/>
    </source>
</evidence>
<dbReference type="InterPro" id="IPR020084">
    <property type="entry name" value="NUDIX_hydrolase_CS"/>
</dbReference>